<feature type="transmembrane region" description="Helical" evidence="2">
    <location>
        <begin position="154"/>
        <end position="173"/>
    </location>
</feature>
<evidence type="ECO:0000313" key="4">
    <source>
        <dbReference type="EMBL" id="MBP1466057.1"/>
    </source>
</evidence>
<dbReference type="EMBL" id="SIJK02000015">
    <property type="protein sequence ID" value="MBP1466057.1"/>
    <property type="molecule type" value="Genomic_DNA"/>
</dbReference>
<organism evidence="4 5">
    <name type="scientific">Candidatus Chloroploca mongolica</name>
    <dbReference type="NCBI Taxonomy" id="2528176"/>
    <lineage>
        <taxon>Bacteria</taxon>
        <taxon>Bacillati</taxon>
        <taxon>Chloroflexota</taxon>
        <taxon>Chloroflexia</taxon>
        <taxon>Chloroflexales</taxon>
        <taxon>Chloroflexineae</taxon>
        <taxon>Oscillochloridaceae</taxon>
        <taxon>Candidatus Chloroploca</taxon>
    </lineage>
</organism>
<comment type="similarity">
    <text evidence="1">Belongs to the EamA transporter family.</text>
</comment>
<keyword evidence="2" id="KW-1133">Transmembrane helix</keyword>
<feature type="transmembrane region" description="Helical" evidence="2">
    <location>
        <begin position="185"/>
        <end position="204"/>
    </location>
</feature>
<feature type="transmembrane region" description="Helical" evidence="2">
    <location>
        <begin position="246"/>
        <end position="266"/>
    </location>
</feature>
<protein>
    <submittedName>
        <fullName evidence="4">DMT family transporter</fullName>
    </submittedName>
</protein>
<feature type="domain" description="EamA" evidence="3">
    <location>
        <begin position="6"/>
        <end position="141"/>
    </location>
</feature>
<sequence>MQRSMWPYLILFSGVLIASTASIMIRYAQAAGVPSLSIAAGRLVIASLILTPLVLARARPELQRLSRRDLLLALGSGTFLAGHFASWISSLAYTSVASSAALVATNPLWIALASFFFFRERLGWRTMVGISLTLLGTIAISFSDSAESLQPNPMLGNLLALVGAATASGYLLIGRSLRRRLSILAYIYVVYSTAAVVLVVWVLLAGQPLFGFPPYAYLLVLALALGPQLLGHTALNYALSTLSATFVAIALLGEPIGSAIFALVLFQEQFAPLQLIGFMLLLAGIVLALQAEQGKG</sequence>
<feature type="transmembrane region" description="Helical" evidence="2">
    <location>
        <begin position="216"/>
        <end position="239"/>
    </location>
</feature>
<comment type="caution">
    <text evidence="4">The sequence shown here is derived from an EMBL/GenBank/DDBJ whole genome shotgun (WGS) entry which is preliminary data.</text>
</comment>
<dbReference type="InterPro" id="IPR037185">
    <property type="entry name" value="EmrE-like"/>
</dbReference>
<evidence type="ECO:0000256" key="1">
    <source>
        <dbReference type="ARBA" id="ARBA00007362"/>
    </source>
</evidence>
<gene>
    <name evidence="4" type="ORF">EYB53_010115</name>
</gene>
<feature type="domain" description="EamA" evidence="3">
    <location>
        <begin position="155"/>
        <end position="289"/>
    </location>
</feature>
<name>A0ABS4D9E4_9CHLR</name>
<keyword evidence="5" id="KW-1185">Reference proteome</keyword>
<dbReference type="PANTHER" id="PTHR22911:SF76">
    <property type="entry name" value="EAMA DOMAIN-CONTAINING PROTEIN"/>
    <property type="match status" value="1"/>
</dbReference>
<dbReference type="InterPro" id="IPR000620">
    <property type="entry name" value="EamA_dom"/>
</dbReference>
<dbReference type="SUPFAM" id="SSF103481">
    <property type="entry name" value="Multidrug resistance efflux transporter EmrE"/>
    <property type="match status" value="2"/>
</dbReference>
<dbReference type="Pfam" id="PF00892">
    <property type="entry name" value="EamA"/>
    <property type="match status" value="2"/>
</dbReference>
<reference evidence="4 5" key="1">
    <citation type="submission" date="2021-03" db="EMBL/GenBank/DDBJ databases">
        <authorList>
            <person name="Grouzdev D.S."/>
        </authorList>
    </citation>
    <scope>NUCLEOTIDE SEQUENCE [LARGE SCALE GENOMIC DNA]</scope>
    <source>
        <strain evidence="4 5">M50-1</strain>
    </source>
</reference>
<evidence type="ECO:0000259" key="3">
    <source>
        <dbReference type="Pfam" id="PF00892"/>
    </source>
</evidence>
<evidence type="ECO:0000256" key="2">
    <source>
        <dbReference type="SAM" id="Phobius"/>
    </source>
</evidence>
<dbReference type="RefSeq" id="WP_135478074.1">
    <property type="nucleotide sequence ID" value="NZ_SIJK02000015.1"/>
</dbReference>
<proteinExistence type="inferred from homology"/>
<dbReference type="Proteomes" id="UP001193081">
    <property type="component" value="Unassembled WGS sequence"/>
</dbReference>
<keyword evidence="2" id="KW-0812">Transmembrane</keyword>
<accession>A0ABS4D9E4</accession>
<feature type="transmembrane region" description="Helical" evidence="2">
    <location>
        <begin position="96"/>
        <end position="117"/>
    </location>
</feature>
<dbReference type="PANTHER" id="PTHR22911">
    <property type="entry name" value="ACYL-MALONYL CONDENSING ENZYME-RELATED"/>
    <property type="match status" value="1"/>
</dbReference>
<feature type="transmembrane region" description="Helical" evidence="2">
    <location>
        <begin position="40"/>
        <end position="58"/>
    </location>
</feature>
<evidence type="ECO:0000313" key="5">
    <source>
        <dbReference type="Proteomes" id="UP001193081"/>
    </source>
</evidence>
<keyword evidence="2" id="KW-0472">Membrane</keyword>
<feature type="transmembrane region" description="Helical" evidence="2">
    <location>
        <begin position="272"/>
        <end position="291"/>
    </location>
</feature>
<feature type="transmembrane region" description="Helical" evidence="2">
    <location>
        <begin position="124"/>
        <end position="142"/>
    </location>
</feature>
<feature type="transmembrane region" description="Helical" evidence="2">
    <location>
        <begin position="70"/>
        <end position="90"/>
    </location>
</feature>